<dbReference type="Proteomes" id="UP001301958">
    <property type="component" value="Unassembled WGS sequence"/>
</dbReference>
<keyword evidence="2" id="KW-1185">Reference proteome</keyword>
<name>A0AAN7GUL0_9PEZI</name>
<organism evidence="1 2">
    <name type="scientific">Podospora fimiseda</name>
    <dbReference type="NCBI Taxonomy" id="252190"/>
    <lineage>
        <taxon>Eukaryota</taxon>
        <taxon>Fungi</taxon>
        <taxon>Dikarya</taxon>
        <taxon>Ascomycota</taxon>
        <taxon>Pezizomycotina</taxon>
        <taxon>Sordariomycetes</taxon>
        <taxon>Sordariomycetidae</taxon>
        <taxon>Sordariales</taxon>
        <taxon>Podosporaceae</taxon>
        <taxon>Podospora</taxon>
    </lineage>
</organism>
<reference evidence="1" key="2">
    <citation type="submission" date="2023-05" db="EMBL/GenBank/DDBJ databases">
        <authorList>
            <consortium name="Lawrence Berkeley National Laboratory"/>
            <person name="Steindorff A."/>
            <person name="Hensen N."/>
            <person name="Bonometti L."/>
            <person name="Westerberg I."/>
            <person name="Brannstrom I.O."/>
            <person name="Guillou S."/>
            <person name="Cros-Aarteil S."/>
            <person name="Calhoun S."/>
            <person name="Haridas S."/>
            <person name="Kuo A."/>
            <person name="Mondo S."/>
            <person name="Pangilinan J."/>
            <person name="Riley R."/>
            <person name="Labutti K."/>
            <person name="Andreopoulos B."/>
            <person name="Lipzen A."/>
            <person name="Chen C."/>
            <person name="Yanf M."/>
            <person name="Daum C."/>
            <person name="Ng V."/>
            <person name="Clum A."/>
            <person name="Ohm R."/>
            <person name="Martin F."/>
            <person name="Silar P."/>
            <person name="Natvig D."/>
            <person name="Lalanne C."/>
            <person name="Gautier V."/>
            <person name="Ament-Velasquez S.L."/>
            <person name="Kruys A."/>
            <person name="Hutchinson M.I."/>
            <person name="Powell A.J."/>
            <person name="Barry K."/>
            <person name="Miller A.N."/>
            <person name="Grigoriev I.V."/>
            <person name="Debuchy R."/>
            <person name="Gladieux P."/>
            <person name="Thoren M.H."/>
            <person name="Johannesson H."/>
        </authorList>
    </citation>
    <scope>NUCLEOTIDE SEQUENCE</scope>
    <source>
        <strain evidence="1">CBS 990.96</strain>
    </source>
</reference>
<protein>
    <submittedName>
        <fullName evidence="1">Uncharacterized protein</fullName>
    </submittedName>
</protein>
<dbReference type="EMBL" id="MU865386">
    <property type="protein sequence ID" value="KAK4224688.1"/>
    <property type="molecule type" value="Genomic_DNA"/>
</dbReference>
<comment type="caution">
    <text evidence="1">The sequence shown here is derived from an EMBL/GenBank/DDBJ whole genome shotgun (WGS) entry which is preliminary data.</text>
</comment>
<gene>
    <name evidence="1" type="ORF">QBC38DRAFT_484947</name>
</gene>
<sequence>MLTMTLWLRGATGLVWMVVWGSLEVQTGASRWCCPVVAGIIGLVGCQLRRSFLAFERRFTLTLTSPCNYQPLSLFHTNATILIV</sequence>
<evidence type="ECO:0000313" key="2">
    <source>
        <dbReference type="Proteomes" id="UP001301958"/>
    </source>
</evidence>
<reference evidence="1" key="1">
    <citation type="journal article" date="2023" name="Mol. Phylogenet. Evol.">
        <title>Genome-scale phylogeny and comparative genomics of the fungal order Sordariales.</title>
        <authorList>
            <person name="Hensen N."/>
            <person name="Bonometti L."/>
            <person name="Westerberg I."/>
            <person name="Brannstrom I.O."/>
            <person name="Guillou S."/>
            <person name="Cros-Aarteil S."/>
            <person name="Calhoun S."/>
            <person name="Haridas S."/>
            <person name="Kuo A."/>
            <person name="Mondo S."/>
            <person name="Pangilinan J."/>
            <person name="Riley R."/>
            <person name="LaButti K."/>
            <person name="Andreopoulos B."/>
            <person name="Lipzen A."/>
            <person name="Chen C."/>
            <person name="Yan M."/>
            <person name="Daum C."/>
            <person name="Ng V."/>
            <person name="Clum A."/>
            <person name="Steindorff A."/>
            <person name="Ohm R.A."/>
            <person name="Martin F."/>
            <person name="Silar P."/>
            <person name="Natvig D.O."/>
            <person name="Lalanne C."/>
            <person name="Gautier V."/>
            <person name="Ament-Velasquez S.L."/>
            <person name="Kruys A."/>
            <person name="Hutchinson M.I."/>
            <person name="Powell A.J."/>
            <person name="Barry K."/>
            <person name="Miller A.N."/>
            <person name="Grigoriev I.V."/>
            <person name="Debuchy R."/>
            <person name="Gladieux P."/>
            <person name="Hiltunen Thoren M."/>
            <person name="Johannesson H."/>
        </authorList>
    </citation>
    <scope>NUCLEOTIDE SEQUENCE</scope>
    <source>
        <strain evidence="1">CBS 990.96</strain>
    </source>
</reference>
<dbReference type="AlphaFoldDB" id="A0AAN7GUL0"/>
<evidence type="ECO:0000313" key="1">
    <source>
        <dbReference type="EMBL" id="KAK4224688.1"/>
    </source>
</evidence>
<proteinExistence type="predicted"/>
<accession>A0AAN7GUL0</accession>